<protein>
    <recommendedName>
        <fullName evidence="4">YggT family protein</fullName>
    </recommendedName>
</protein>
<comment type="caution">
    <text evidence="2">The sequence shown here is derived from an EMBL/GenBank/DDBJ whole genome shotgun (WGS) entry which is preliminary data.</text>
</comment>
<keyword evidence="1" id="KW-1133">Transmembrane helix</keyword>
<gene>
    <name evidence="2" type="ORF">GCM10023321_66900</name>
</gene>
<reference evidence="3" key="1">
    <citation type="journal article" date="2019" name="Int. J. Syst. Evol. Microbiol.">
        <title>The Global Catalogue of Microorganisms (GCM) 10K type strain sequencing project: providing services to taxonomists for standard genome sequencing and annotation.</title>
        <authorList>
            <consortium name="The Broad Institute Genomics Platform"/>
            <consortium name="The Broad Institute Genome Sequencing Center for Infectious Disease"/>
            <person name="Wu L."/>
            <person name="Ma J."/>
        </authorList>
    </citation>
    <scope>NUCLEOTIDE SEQUENCE [LARGE SCALE GENOMIC DNA]</scope>
    <source>
        <strain evidence="3">JCM 18303</strain>
    </source>
</reference>
<dbReference type="RefSeq" id="WP_185063564.1">
    <property type="nucleotide sequence ID" value="NZ_BAABJP010000043.1"/>
</dbReference>
<sequence>MARAGTRHVGSLVASVLRVIGMIIVAILVIHILLVVFGANPGNAFATFIRSGANLFSLGLTDLFVLPDPRAATGVNYGIAAVAWLVITSIVVGLVRRIG</sequence>
<accession>A0ABP9R0N0</accession>
<dbReference type="EMBL" id="BAABJP010000043">
    <property type="protein sequence ID" value="GAA5170162.1"/>
    <property type="molecule type" value="Genomic_DNA"/>
</dbReference>
<name>A0ABP9R0N0_9PSEU</name>
<organism evidence="2 3">
    <name type="scientific">Pseudonocardia eucalypti</name>
    <dbReference type="NCBI Taxonomy" id="648755"/>
    <lineage>
        <taxon>Bacteria</taxon>
        <taxon>Bacillati</taxon>
        <taxon>Actinomycetota</taxon>
        <taxon>Actinomycetes</taxon>
        <taxon>Pseudonocardiales</taxon>
        <taxon>Pseudonocardiaceae</taxon>
        <taxon>Pseudonocardia</taxon>
    </lineage>
</organism>
<dbReference type="Proteomes" id="UP001428817">
    <property type="component" value="Unassembled WGS sequence"/>
</dbReference>
<evidence type="ECO:0008006" key="4">
    <source>
        <dbReference type="Google" id="ProtNLM"/>
    </source>
</evidence>
<keyword evidence="3" id="KW-1185">Reference proteome</keyword>
<keyword evidence="1" id="KW-0812">Transmembrane</keyword>
<evidence type="ECO:0000313" key="2">
    <source>
        <dbReference type="EMBL" id="GAA5170162.1"/>
    </source>
</evidence>
<evidence type="ECO:0000256" key="1">
    <source>
        <dbReference type="SAM" id="Phobius"/>
    </source>
</evidence>
<evidence type="ECO:0000313" key="3">
    <source>
        <dbReference type="Proteomes" id="UP001428817"/>
    </source>
</evidence>
<feature type="transmembrane region" description="Helical" evidence="1">
    <location>
        <begin position="12"/>
        <end position="37"/>
    </location>
</feature>
<feature type="transmembrane region" description="Helical" evidence="1">
    <location>
        <begin position="75"/>
        <end position="95"/>
    </location>
</feature>
<keyword evidence="1" id="KW-0472">Membrane</keyword>
<proteinExistence type="predicted"/>